<dbReference type="GO" id="GO:0008270">
    <property type="term" value="F:zinc ion binding"/>
    <property type="evidence" value="ECO:0007669"/>
    <property type="project" value="UniProtKB-KW"/>
</dbReference>
<dbReference type="EMBL" id="JAWZYT010000766">
    <property type="protein sequence ID" value="KAK4319283.1"/>
    <property type="molecule type" value="Genomic_DNA"/>
</dbReference>
<keyword evidence="1" id="KW-0479">Metal-binding</keyword>
<evidence type="ECO:0000313" key="3">
    <source>
        <dbReference type="EMBL" id="KAK4319283.1"/>
    </source>
</evidence>
<dbReference type="InterPro" id="IPR011335">
    <property type="entry name" value="Restrct_endonuc-II-like"/>
</dbReference>
<dbReference type="InterPro" id="IPR011604">
    <property type="entry name" value="PDDEXK-like_dom_sf"/>
</dbReference>
<organism evidence="3 4">
    <name type="scientific">Petrolisthes manimaculis</name>
    <dbReference type="NCBI Taxonomy" id="1843537"/>
    <lineage>
        <taxon>Eukaryota</taxon>
        <taxon>Metazoa</taxon>
        <taxon>Ecdysozoa</taxon>
        <taxon>Arthropoda</taxon>
        <taxon>Crustacea</taxon>
        <taxon>Multicrustacea</taxon>
        <taxon>Malacostraca</taxon>
        <taxon>Eumalacostraca</taxon>
        <taxon>Eucarida</taxon>
        <taxon>Decapoda</taxon>
        <taxon>Pleocyemata</taxon>
        <taxon>Anomura</taxon>
        <taxon>Galatheoidea</taxon>
        <taxon>Porcellanidae</taxon>
        <taxon>Petrolisthes</taxon>
    </lineage>
</organism>
<dbReference type="CDD" id="cd22343">
    <property type="entry name" value="PDDEXK_lambda_exonuclease-like"/>
    <property type="match status" value="1"/>
</dbReference>
<dbReference type="InterPro" id="IPR007527">
    <property type="entry name" value="Znf_SWIM"/>
</dbReference>
<reference evidence="3" key="1">
    <citation type="submission" date="2023-11" db="EMBL/GenBank/DDBJ databases">
        <title>Genome assemblies of two species of porcelain crab, Petrolisthes cinctipes and Petrolisthes manimaculis (Anomura: Porcellanidae).</title>
        <authorList>
            <person name="Angst P."/>
        </authorList>
    </citation>
    <scope>NUCLEOTIDE SEQUENCE</scope>
    <source>
        <strain evidence="3">PB745_02</strain>
        <tissue evidence="3">Gill</tissue>
    </source>
</reference>
<dbReference type="InterPro" id="IPR019080">
    <property type="entry name" value="YqaJ_viral_recombinase"/>
</dbReference>
<comment type="caution">
    <text evidence="3">The sequence shown here is derived from an EMBL/GenBank/DDBJ whole genome shotgun (WGS) entry which is preliminary data.</text>
</comment>
<name>A0AAE1Q3I1_9EUCA</name>
<sequence length="417" mass="46373">MKCHKSLKAHNFFTSGWVKEVNVAPTTGLDSPGSSQSSPVIVRGRVLHSQSLSATPTNTWIIVAQDGGIMTANCDCKAGLGGTCSHVGAVLFYVDAAVRAREQKTVTQDKAYWLLPKACKKIEYKPISEIDFTSSANRKRKFDAQLCDPTAQSSDTVVKRQSCESVKPPTEAEKTKFLEDLYDHGSRAVILSVTKPFNKAFIPKAVSMASQLPEPLSVLRKDDSLMKDRSELKKDTESVCIVITEDQVRAVESLTRTQSKSNLWYTHRAGRITSSSMKSACATKVETPSLSLINKVCYPDKQKLNTPAIRWGRENEARAKLEYININKNFHKNLKVVECGLFLCQEHPHIGASPDDMVTCDCCGRYFYRCLHQSDRFSNIESSISQDDITWYNVAQESAMLRDVFITSPTPPALGDE</sequence>
<dbReference type="Pfam" id="PF04434">
    <property type="entry name" value="SWIM"/>
    <property type="match status" value="1"/>
</dbReference>
<dbReference type="AlphaFoldDB" id="A0AAE1Q3I1"/>
<dbReference type="Proteomes" id="UP001292094">
    <property type="component" value="Unassembled WGS sequence"/>
</dbReference>
<evidence type="ECO:0000259" key="2">
    <source>
        <dbReference type="PROSITE" id="PS50966"/>
    </source>
</evidence>
<keyword evidence="1" id="KW-0862">Zinc</keyword>
<accession>A0AAE1Q3I1</accession>
<dbReference type="PANTHER" id="PTHR47526">
    <property type="entry name" value="ATP-DEPENDENT DNA HELICASE"/>
    <property type="match status" value="1"/>
</dbReference>
<evidence type="ECO:0000256" key="1">
    <source>
        <dbReference type="PROSITE-ProRule" id="PRU00325"/>
    </source>
</evidence>
<protein>
    <recommendedName>
        <fullName evidence="2">SWIM-type domain-containing protein</fullName>
    </recommendedName>
</protein>
<evidence type="ECO:0000313" key="4">
    <source>
        <dbReference type="Proteomes" id="UP001292094"/>
    </source>
</evidence>
<proteinExistence type="predicted"/>
<keyword evidence="4" id="KW-1185">Reference proteome</keyword>
<dbReference type="Pfam" id="PF09588">
    <property type="entry name" value="YqaJ"/>
    <property type="match status" value="1"/>
</dbReference>
<dbReference type="GO" id="GO:0006281">
    <property type="term" value="P:DNA repair"/>
    <property type="evidence" value="ECO:0007669"/>
    <property type="project" value="UniProtKB-ARBA"/>
</dbReference>
<feature type="domain" description="SWIM-type" evidence="2">
    <location>
        <begin position="59"/>
        <end position="95"/>
    </location>
</feature>
<dbReference type="SUPFAM" id="SSF52980">
    <property type="entry name" value="Restriction endonuclease-like"/>
    <property type="match status" value="1"/>
</dbReference>
<dbReference type="PANTHER" id="PTHR47526:SF4">
    <property type="entry name" value="SWIM-TYPE DOMAIN-CONTAINING PROTEIN"/>
    <property type="match status" value="1"/>
</dbReference>
<dbReference type="Gene3D" id="3.90.320.10">
    <property type="match status" value="1"/>
</dbReference>
<gene>
    <name evidence="3" type="ORF">Pmani_009743</name>
</gene>
<keyword evidence="1" id="KW-0863">Zinc-finger</keyword>
<dbReference type="PROSITE" id="PS50966">
    <property type="entry name" value="ZF_SWIM"/>
    <property type="match status" value="1"/>
</dbReference>